<dbReference type="Pfam" id="PF00574">
    <property type="entry name" value="CLP_protease"/>
    <property type="match status" value="1"/>
</dbReference>
<dbReference type="GO" id="GO:0004176">
    <property type="term" value="F:ATP-dependent peptidase activity"/>
    <property type="evidence" value="ECO:0007669"/>
    <property type="project" value="TreeGrafter"/>
</dbReference>
<keyword evidence="2" id="KW-0645">Protease</keyword>
<dbReference type="GO" id="GO:0006515">
    <property type="term" value="P:protein quality control for misfolded or incompletely synthesized proteins"/>
    <property type="evidence" value="ECO:0007669"/>
    <property type="project" value="TreeGrafter"/>
</dbReference>
<proteinExistence type="predicted"/>
<sequence>MKIFNFVLPVFLINYFQPISAFYLSRKNFIHNAGFIASSLSPKTGVYLEGSHPIENSKELATTEPSGSSDEYPLSLTFYSPITIESCVALTTYLKQLDIKSKKLQIEYGQTFPIKLHMQSGGGMLMPTFYVCDLIKQLDTPVHIYIDGFVASAASLISVCGSKRFMTKHSFMLIHQLQAESSGRLNEMKDEITNLDFFMDNAKDIYYKNSNISQTTLDNLLSNELWINAEQCLQLGLVDEII</sequence>
<evidence type="ECO:0000256" key="1">
    <source>
        <dbReference type="ARBA" id="ARBA00022801"/>
    </source>
</evidence>
<keyword evidence="1" id="KW-0378">Hydrolase</keyword>
<reference evidence="2" key="1">
    <citation type="submission" date="2024-03" db="EMBL/GenBank/DDBJ databases">
        <title>Eukaryotic viruses encode the ribosomal protein eL40.</title>
        <authorList>
            <person name="Thomy J."/>
            <person name="Schvarcz C.R."/>
            <person name="McBeain K.A."/>
            <person name="Edwards K.F."/>
            <person name="Steward G.F."/>
        </authorList>
    </citation>
    <scope>NUCLEOTIDE SEQUENCE</scope>
    <source>
        <strain evidence="2">FloV-SA2</strain>
    </source>
</reference>
<dbReference type="InterPro" id="IPR029045">
    <property type="entry name" value="ClpP/crotonase-like_dom_sf"/>
</dbReference>
<dbReference type="GO" id="GO:0009368">
    <property type="term" value="C:endopeptidase Clp complex"/>
    <property type="evidence" value="ECO:0007669"/>
    <property type="project" value="TreeGrafter"/>
</dbReference>
<dbReference type="PANTHER" id="PTHR10381">
    <property type="entry name" value="ATP-DEPENDENT CLP PROTEASE PROTEOLYTIC SUBUNIT"/>
    <property type="match status" value="1"/>
</dbReference>
<dbReference type="PANTHER" id="PTHR10381:SF70">
    <property type="entry name" value="ATP-DEPENDENT CLP PROTEASE PROTEOLYTIC SUBUNIT"/>
    <property type="match status" value="1"/>
</dbReference>
<name>A0AB39JDS2_9VIRU</name>
<organism evidence="2">
    <name type="scientific">Florenciella sp. virus SA2</name>
    <dbReference type="NCBI Taxonomy" id="3240092"/>
    <lineage>
        <taxon>Viruses</taxon>
    </lineage>
</organism>
<dbReference type="GO" id="GO:0004252">
    <property type="term" value="F:serine-type endopeptidase activity"/>
    <property type="evidence" value="ECO:0007669"/>
    <property type="project" value="TreeGrafter"/>
</dbReference>
<evidence type="ECO:0000313" key="2">
    <source>
        <dbReference type="EMBL" id="XDO01831.1"/>
    </source>
</evidence>
<accession>A0AB39JDS2</accession>
<dbReference type="InterPro" id="IPR023562">
    <property type="entry name" value="ClpP/TepA"/>
</dbReference>
<dbReference type="Gene3D" id="3.90.226.10">
    <property type="entry name" value="2-enoyl-CoA Hydratase, Chain A, domain 1"/>
    <property type="match status" value="1"/>
</dbReference>
<dbReference type="GO" id="GO:0051117">
    <property type="term" value="F:ATPase binding"/>
    <property type="evidence" value="ECO:0007669"/>
    <property type="project" value="TreeGrafter"/>
</dbReference>
<dbReference type="EMBL" id="PP542043">
    <property type="protein sequence ID" value="XDO01831.1"/>
    <property type="molecule type" value="Genomic_DNA"/>
</dbReference>
<protein>
    <submittedName>
        <fullName evidence="2">Atp-Dependent Clp Protease, Proteolytic Subunit</fullName>
    </submittedName>
</protein>
<gene>
    <name evidence="2" type="ORF">FloV-SA2_00005</name>
</gene>
<dbReference type="SUPFAM" id="SSF52096">
    <property type="entry name" value="ClpP/crotonase"/>
    <property type="match status" value="1"/>
</dbReference>